<dbReference type="InterPro" id="IPR037185">
    <property type="entry name" value="EmrE-like"/>
</dbReference>
<reference evidence="8" key="1">
    <citation type="submission" date="2017-02" db="UniProtKB">
        <authorList>
            <consortium name="WormBaseParasite"/>
        </authorList>
    </citation>
    <scope>IDENTIFICATION</scope>
</reference>
<keyword evidence="7" id="KW-1185">Reference proteome</keyword>
<feature type="transmembrane region" description="Helical" evidence="5">
    <location>
        <begin position="302"/>
        <end position="321"/>
    </location>
</feature>
<comment type="subcellular location">
    <subcellularLocation>
        <location evidence="1">Membrane</location>
        <topology evidence="1">Multi-pass membrane protein</topology>
    </subcellularLocation>
</comment>
<evidence type="ECO:0000256" key="2">
    <source>
        <dbReference type="ARBA" id="ARBA00022692"/>
    </source>
</evidence>
<feature type="transmembrane region" description="Helical" evidence="5">
    <location>
        <begin position="246"/>
        <end position="264"/>
    </location>
</feature>
<dbReference type="PANTHER" id="PTHR11132">
    <property type="entry name" value="SOLUTE CARRIER FAMILY 35"/>
    <property type="match status" value="1"/>
</dbReference>
<dbReference type="SUPFAM" id="SSF103481">
    <property type="entry name" value="Multidrug resistance efflux transporter EmrE"/>
    <property type="match status" value="1"/>
</dbReference>
<keyword evidence="2 5" id="KW-0812">Transmembrane</keyword>
<name>A0A0N5AUW8_9BILA</name>
<keyword evidence="3 5" id="KW-1133">Transmembrane helix</keyword>
<evidence type="ECO:0000256" key="4">
    <source>
        <dbReference type="ARBA" id="ARBA00023136"/>
    </source>
</evidence>
<evidence type="ECO:0000256" key="3">
    <source>
        <dbReference type="ARBA" id="ARBA00022989"/>
    </source>
</evidence>
<feature type="transmembrane region" description="Helical" evidence="5">
    <location>
        <begin position="145"/>
        <end position="165"/>
    </location>
</feature>
<feature type="transmembrane region" description="Helical" evidence="5">
    <location>
        <begin position="21"/>
        <end position="42"/>
    </location>
</feature>
<organism evidence="7 8">
    <name type="scientific">Syphacia muris</name>
    <dbReference type="NCBI Taxonomy" id="451379"/>
    <lineage>
        <taxon>Eukaryota</taxon>
        <taxon>Metazoa</taxon>
        <taxon>Ecdysozoa</taxon>
        <taxon>Nematoda</taxon>
        <taxon>Chromadorea</taxon>
        <taxon>Rhabditida</taxon>
        <taxon>Spirurina</taxon>
        <taxon>Oxyuridomorpha</taxon>
        <taxon>Oxyuroidea</taxon>
        <taxon>Oxyuridae</taxon>
        <taxon>Syphacia</taxon>
    </lineage>
</organism>
<evidence type="ECO:0000256" key="5">
    <source>
        <dbReference type="SAM" id="Phobius"/>
    </source>
</evidence>
<dbReference type="InterPro" id="IPR004853">
    <property type="entry name" value="Sugar_P_trans_dom"/>
</dbReference>
<dbReference type="GO" id="GO:0016020">
    <property type="term" value="C:membrane"/>
    <property type="evidence" value="ECO:0007669"/>
    <property type="project" value="UniProtKB-SubCell"/>
</dbReference>
<protein>
    <submittedName>
        <fullName evidence="8">TPT domain-containing protein</fullName>
    </submittedName>
</protein>
<dbReference type="STRING" id="451379.A0A0N5AUW8"/>
<proteinExistence type="predicted"/>
<sequence>MVLAWSCSEAKAVDGSTTNNSILKLLLIIACYYPLSIGLTFFQKSFLKVYQLPLLVVTGHYLFKYFMALFLRCILECLYSRRSRIPINEQLKMLAPIGICASFDIGLSNWGLEYVTVSLYTMAKSTSILFIVASSLLFRLERWRTTLGFTAAFITSGLFLFTWRASQFDPLGFVLIQLASACAGIRWTVSQLVMQRDDQTLRHPIDMIIHVQPYMIFAIIPLTYFIEGSEISLQRIFSYRGEFSPFTVLILISIGGMLAFAMEISEYFLLVNTSGITLNIFGIIKEVVTLLLAHIVNGDRLSLINLFGLCLCLSGMSLHAISKRNKSMKRVALGAEDMKSLLEEVDP</sequence>
<dbReference type="InterPro" id="IPR050186">
    <property type="entry name" value="TPT_transporter"/>
</dbReference>
<feature type="transmembrane region" description="Helical" evidence="5">
    <location>
        <begin position="276"/>
        <end position="296"/>
    </location>
</feature>
<keyword evidence="4 5" id="KW-0472">Membrane</keyword>
<dbReference type="AlphaFoldDB" id="A0A0N5AUW8"/>
<evidence type="ECO:0000313" key="7">
    <source>
        <dbReference type="Proteomes" id="UP000046393"/>
    </source>
</evidence>
<dbReference type="Proteomes" id="UP000046393">
    <property type="component" value="Unplaced"/>
</dbReference>
<evidence type="ECO:0000313" key="8">
    <source>
        <dbReference type="WBParaSite" id="SMUV_0000866501-mRNA-1"/>
    </source>
</evidence>
<feature type="transmembrane region" description="Helical" evidence="5">
    <location>
        <begin position="171"/>
        <end position="189"/>
    </location>
</feature>
<feature type="transmembrane region" description="Helical" evidence="5">
    <location>
        <begin position="62"/>
        <end position="79"/>
    </location>
</feature>
<dbReference type="Pfam" id="PF03151">
    <property type="entry name" value="TPT"/>
    <property type="match status" value="1"/>
</dbReference>
<feature type="transmembrane region" description="Helical" evidence="5">
    <location>
        <begin position="209"/>
        <end position="226"/>
    </location>
</feature>
<evidence type="ECO:0000256" key="1">
    <source>
        <dbReference type="ARBA" id="ARBA00004141"/>
    </source>
</evidence>
<dbReference type="WBParaSite" id="SMUV_0000866501-mRNA-1">
    <property type="protein sequence ID" value="SMUV_0000866501-mRNA-1"/>
    <property type="gene ID" value="SMUV_0000866501"/>
</dbReference>
<feature type="domain" description="Sugar phosphate transporter" evidence="6">
    <location>
        <begin position="23"/>
        <end position="318"/>
    </location>
</feature>
<accession>A0A0N5AUW8</accession>
<evidence type="ECO:0000259" key="6">
    <source>
        <dbReference type="Pfam" id="PF03151"/>
    </source>
</evidence>